<protein>
    <recommendedName>
        <fullName evidence="3">ATP-binding cassette, sub-family C (CFTR/MRP), member 5</fullName>
    </recommendedName>
</protein>
<evidence type="ECO:0008006" key="3">
    <source>
        <dbReference type="Google" id="ProtNLM"/>
    </source>
</evidence>
<reference evidence="1" key="3">
    <citation type="submission" date="2025-09" db="UniProtKB">
        <authorList>
            <consortium name="Ensembl"/>
        </authorList>
    </citation>
    <scope>IDENTIFICATION</scope>
</reference>
<dbReference type="STRING" id="62062.ENSHHUP00000005699"/>
<dbReference type="Proteomes" id="UP000314982">
    <property type="component" value="Unassembled WGS sequence"/>
</dbReference>
<sequence>FCRLRSGKEFCINQPRSLRGGCSIQLRVNTSSCSGLFKVLDALEMAARAEGGLSLDGGAPYMKELEEEAVRSKYQHSVGVLKPIRSTSKHEHPVDNAGLFSFMTFNWLTPLAVHAHRKGQLQLEDVWAVSQFESCKVNRRRLAGLWEEERRVKGDEASLCGVVWAFCRTRLLLSILCLMVTQLAGFSGPVSNVISPSPWGGFHSVVLSPPASVPSLHQG</sequence>
<accession>A0A4W5K0Q0</accession>
<evidence type="ECO:0000313" key="1">
    <source>
        <dbReference type="Ensembl" id="ENSHHUP00000005699.1"/>
    </source>
</evidence>
<dbReference type="GeneTree" id="ENSGT00940000155470"/>
<reference evidence="2" key="1">
    <citation type="submission" date="2018-06" db="EMBL/GenBank/DDBJ databases">
        <title>Genome assembly of Danube salmon.</title>
        <authorList>
            <person name="Macqueen D.J."/>
            <person name="Gundappa M.K."/>
        </authorList>
    </citation>
    <scope>NUCLEOTIDE SEQUENCE [LARGE SCALE GENOMIC DNA]</scope>
</reference>
<name>A0A4W5K0Q0_9TELE</name>
<dbReference type="AlphaFoldDB" id="A0A4W5K0Q0"/>
<reference evidence="1" key="2">
    <citation type="submission" date="2025-08" db="UniProtKB">
        <authorList>
            <consortium name="Ensembl"/>
        </authorList>
    </citation>
    <scope>IDENTIFICATION</scope>
</reference>
<evidence type="ECO:0000313" key="2">
    <source>
        <dbReference type="Proteomes" id="UP000314982"/>
    </source>
</evidence>
<keyword evidence="2" id="KW-1185">Reference proteome</keyword>
<dbReference type="Ensembl" id="ENSHHUT00000005879.1">
    <property type="protein sequence ID" value="ENSHHUP00000005699.1"/>
    <property type="gene ID" value="ENSHHUG00000003520.1"/>
</dbReference>
<organism evidence="1 2">
    <name type="scientific">Hucho hucho</name>
    <name type="common">huchen</name>
    <dbReference type="NCBI Taxonomy" id="62062"/>
    <lineage>
        <taxon>Eukaryota</taxon>
        <taxon>Metazoa</taxon>
        <taxon>Chordata</taxon>
        <taxon>Craniata</taxon>
        <taxon>Vertebrata</taxon>
        <taxon>Euteleostomi</taxon>
        <taxon>Actinopterygii</taxon>
        <taxon>Neopterygii</taxon>
        <taxon>Teleostei</taxon>
        <taxon>Protacanthopterygii</taxon>
        <taxon>Salmoniformes</taxon>
        <taxon>Salmonidae</taxon>
        <taxon>Salmoninae</taxon>
        <taxon>Hucho</taxon>
    </lineage>
</organism>
<proteinExistence type="predicted"/>